<evidence type="ECO:0000256" key="1">
    <source>
        <dbReference type="SAM" id="SignalP"/>
    </source>
</evidence>
<dbReference type="Proteomes" id="UP000217763">
    <property type="component" value="Chromosome"/>
</dbReference>
<evidence type="ECO:0008006" key="6">
    <source>
        <dbReference type="Google" id="ProtNLM"/>
    </source>
</evidence>
<dbReference type="InterPro" id="IPR032386">
    <property type="entry name" value="FlgT_M"/>
</dbReference>
<dbReference type="Gene3D" id="3.40.50.10610">
    <property type="entry name" value="ABC-type transport auxiliary lipoprotein component"/>
    <property type="match status" value="1"/>
</dbReference>
<sequence>MPKNTFIAALLLSLLPLAAQADWYQAEGSAPLSLGEDSARQQALEQALADALLQAGASLTTVQSVNNGMFSGQRLDIAAQGELMDYLILDERRSQGRLWLTVRADIWPNQNVQPQCVGRYRPGLALTTLPLQHPEQGQIGQIYELGGAVTQRLAQRLGDSVNLMTQLPHQLTTDPRLPRSPGLRQGGDLLARQQQSRLLLSGVIEDISMNDGNWVDWRFREQPRQFRLSLTLEDGLTGETLLQQRYQAQSPWTFQRHARVNVHEQGFWQSAYGQAVDQLLARAARDLVQAQSCMKAVGNILQQSEEGILMDLGRQSGIQVGDRFTLVHRRQLQPGYYSEISARAQFVVSQSHPDYSLLTPADGAARQVRVGPGDILTQL</sequence>
<feature type="domain" description="Flagellar assembly protein T middle" evidence="2">
    <location>
        <begin position="115"/>
        <end position="261"/>
    </location>
</feature>
<protein>
    <recommendedName>
        <fullName evidence="6">Flagellar biosynthesis protein FlgT</fullName>
    </recommendedName>
</protein>
<gene>
    <name evidence="4" type="ORF">AN401_04300</name>
</gene>
<dbReference type="KEGG" id="zdf:AN401_04300"/>
<dbReference type="RefSeq" id="WP_096778636.1">
    <property type="nucleotide sequence ID" value="NZ_CP012621.1"/>
</dbReference>
<proteinExistence type="predicted"/>
<reference evidence="5" key="1">
    <citation type="submission" date="2015-09" db="EMBL/GenBank/DDBJ databases">
        <authorList>
            <person name="Shao Z."/>
            <person name="Wang L."/>
        </authorList>
    </citation>
    <scope>NUCLEOTIDE SEQUENCE [LARGE SCALE GENOMIC DNA]</scope>
    <source>
        <strain evidence="5">F13-1</strain>
    </source>
</reference>
<evidence type="ECO:0000313" key="5">
    <source>
        <dbReference type="Proteomes" id="UP000217763"/>
    </source>
</evidence>
<dbReference type="Pfam" id="PF16548">
    <property type="entry name" value="FlgT_N"/>
    <property type="match status" value="1"/>
</dbReference>
<dbReference type="InterPro" id="IPR038180">
    <property type="entry name" value="FlgT_N_sf"/>
</dbReference>
<dbReference type="InterPro" id="IPR038165">
    <property type="entry name" value="FlgT_C_sf"/>
</dbReference>
<dbReference type="EMBL" id="CP012621">
    <property type="protein sequence ID" value="ATG73170.1"/>
    <property type="molecule type" value="Genomic_DNA"/>
</dbReference>
<evidence type="ECO:0000259" key="2">
    <source>
        <dbReference type="Pfam" id="PF16539"/>
    </source>
</evidence>
<keyword evidence="5" id="KW-1185">Reference proteome</keyword>
<dbReference type="Gene3D" id="3.30.1660.40">
    <property type="entry name" value="FlgT, N-terminal domain"/>
    <property type="match status" value="1"/>
</dbReference>
<dbReference type="Gene3D" id="2.40.10.410">
    <property type="entry name" value="FlgT, C-terminal domain"/>
    <property type="match status" value="1"/>
</dbReference>
<feature type="chain" id="PRO_5013398745" description="Flagellar biosynthesis protein FlgT" evidence="1">
    <location>
        <begin position="22"/>
        <end position="379"/>
    </location>
</feature>
<accession>A0A291HLV0</accession>
<dbReference type="InterPro" id="IPR032370">
    <property type="entry name" value="FlgT_N"/>
</dbReference>
<evidence type="ECO:0000259" key="3">
    <source>
        <dbReference type="Pfam" id="PF16548"/>
    </source>
</evidence>
<organism evidence="4 5">
    <name type="scientific">Zobellella denitrificans</name>
    <dbReference type="NCBI Taxonomy" id="347534"/>
    <lineage>
        <taxon>Bacteria</taxon>
        <taxon>Pseudomonadati</taxon>
        <taxon>Pseudomonadota</taxon>
        <taxon>Gammaproteobacteria</taxon>
        <taxon>Aeromonadales</taxon>
        <taxon>Aeromonadaceae</taxon>
        <taxon>Zobellella</taxon>
    </lineage>
</organism>
<evidence type="ECO:0000313" key="4">
    <source>
        <dbReference type="EMBL" id="ATG73170.1"/>
    </source>
</evidence>
<feature type="signal peptide" evidence="1">
    <location>
        <begin position="1"/>
        <end position="21"/>
    </location>
</feature>
<feature type="domain" description="Flagellar assembly protein T N-terminal" evidence="3">
    <location>
        <begin position="22"/>
        <end position="108"/>
    </location>
</feature>
<dbReference type="Pfam" id="PF16539">
    <property type="entry name" value="FlgT_M"/>
    <property type="match status" value="1"/>
</dbReference>
<name>A0A291HLV0_9GAMM</name>
<keyword evidence="1" id="KW-0732">Signal</keyword>
<dbReference type="AlphaFoldDB" id="A0A291HLV0"/>